<dbReference type="AlphaFoldDB" id="A0A8T0RAZ2"/>
<evidence type="ECO:0000313" key="1">
    <source>
        <dbReference type="EMBL" id="KAG2582029.1"/>
    </source>
</evidence>
<reference evidence="1" key="1">
    <citation type="submission" date="2020-05" db="EMBL/GenBank/DDBJ databases">
        <title>WGS assembly of Panicum virgatum.</title>
        <authorList>
            <person name="Lovell J.T."/>
            <person name="Jenkins J."/>
            <person name="Shu S."/>
            <person name="Juenger T.E."/>
            <person name="Schmutz J."/>
        </authorList>
    </citation>
    <scope>NUCLEOTIDE SEQUENCE</scope>
    <source>
        <strain evidence="1">AP13</strain>
    </source>
</reference>
<accession>A0A8T0RAZ2</accession>
<proteinExistence type="predicted"/>
<dbReference type="EMBL" id="CM029047">
    <property type="protein sequence ID" value="KAG2582029.1"/>
    <property type="molecule type" value="Genomic_DNA"/>
</dbReference>
<keyword evidence="2" id="KW-1185">Reference proteome</keyword>
<gene>
    <name evidence="1" type="ORF">PVAP13_6KG053545</name>
</gene>
<name>A0A8T0RAZ2_PANVG</name>
<comment type="caution">
    <text evidence="1">The sequence shown here is derived from an EMBL/GenBank/DDBJ whole genome shotgun (WGS) entry which is preliminary data.</text>
</comment>
<organism evidence="1 2">
    <name type="scientific">Panicum virgatum</name>
    <name type="common">Blackwell switchgrass</name>
    <dbReference type="NCBI Taxonomy" id="38727"/>
    <lineage>
        <taxon>Eukaryota</taxon>
        <taxon>Viridiplantae</taxon>
        <taxon>Streptophyta</taxon>
        <taxon>Embryophyta</taxon>
        <taxon>Tracheophyta</taxon>
        <taxon>Spermatophyta</taxon>
        <taxon>Magnoliopsida</taxon>
        <taxon>Liliopsida</taxon>
        <taxon>Poales</taxon>
        <taxon>Poaceae</taxon>
        <taxon>PACMAD clade</taxon>
        <taxon>Panicoideae</taxon>
        <taxon>Panicodae</taxon>
        <taxon>Paniceae</taxon>
        <taxon>Panicinae</taxon>
        <taxon>Panicum</taxon>
        <taxon>Panicum sect. Hiantes</taxon>
    </lineage>
</organism>
<evidence type="ECO:0000313" key="2">
    <source>
        <dbReference type="Proteomes" id="UP000823388"/>
    </source>
</evidence>
<dbReference type="Proteomes" id="UP000823388">
    <property type="component" value="Chromosome 6K"/>
</dbReference>
<protein>
    <submittedName>
        <fullName evidence="1">Uncharacterized protein</fullName>
    </submittedName>
</protein>
<sequence>MLLSRRSRAPSAAWHSSTIQIRMQCRRPYSLREIPRSYILLQHPVRSR</sequence>